<dbReference type="AlphaFoldDB" id="A0A2R5LBA6"/>
<dbReference type="GO" id="GO:0016020">
    <property type="term" value="C:membrane"/>
    <property type="evidence" value="ECO:0007669"/>
    <property type="project" value="UniProtKB-SubCell"/>
</dbReference>
<evidence type="ECO:0000256" key="3">
    <source>
        <dbReference type="ARBA" id="ARBA00022692"/>
    </source>
</evidence>
<dbReference type="InterPro" id="IPR029454">
    <property type="entry name" value="ODR-4-like"/>
</dbReference>
<evidence type="ECO:0000313" key="7">
    <source>
        <dbReference type="EMBL" id="MBY06811.1"/>
    </source>
</evidence>
<evidence type="ECO:0000256" key="1">
    <source>
        <dbReference type="ARBA" id="ARBA00004370"/>
    </source>
</evidence>
<protein>
    <submittedName>
        <fullName evidence="7">Putative olfactory receptor 4-like protein</fullName>
    </submittedName>
</protein>
<dbReference type="GeneID" id="135369082"/>
<dbReference type="Pfam" id="PF14778">
    <property type="entry name" value="ODR4-like"/>
    <property type="match status" value="1"/>
</dbReference>
<dbReference type="GO" id="GO:0008104">
    <property type="term" value="P:intracellular protein localization"/>
    <property type="evidence" value="ECO:0007669"/>
    <property type="project" value="TreeGrafter"/>
</dbReference>
<sequence length="437" mass="47828">MGRTVVYDDHVQKSLNGFIKTAGKDLMVGVIIGQCAQQRDIVIHVASSPKKADGDHKEGDGKRKIPSPCIDESWMCQHARQVTRMLPGGLDILGLFAVAPGDVLTAAQPKLREALYAVFKSIGKDEKQLFNAQVTDKILLQVCSVSHKVVCKTFDVRDHLSGAKPAEWKVGGAVRWHRLEATMSLSLWAAQSQERCNQSLLKQLQSTLEPFFHAVDSATPLLNGEARAPEESLDPSDRRKAPQSIFVVDLFLPMDSVNNNQVKSPTPTLCSATMSVVGTIQCRGFVHSKATVKEAIRAIKQDIVRSITSRCEIQCEDMLLIEDEQHDPSVMHELPKRVFAPLDGVTLCDYIFHGDGAQDSLEAFNELLGLVVDPQDIELDVEHSPESNQQVIEGAEAAEIINEATEQLSRGRNLLIPIASAAIAALGAGISYLLLQE</sequence>
<proteinExistence type="inferred from homology"/>
<evidence type="ECO:0000256" key="4">
    <source>
        <dbReference type="ARBA" id="ARBA00022989"/>
    </source>
</evidence>
<keyword evidence="3 6" id="KW-0812">Transmembrane</keyword>
<comment type="subcellular location">
    <subcellularLocation>
        <location evidence="1">Membrane</location>
    </subcellularLocation>
</comment>
<keyword evidence="5 6" id="KW-0472">Membrane</keyword>
<name>A0A2R5LBA6_9ACAR</name>
<dbReference type="PANTHER" id="PTHR33966">
    <property type="entry name" value="PROTEIN ODR-4 HOMOLOG"/>
    <property type="match status" value="1"/>
</dbReference>
<keyword evidence="4 6" id="KW-1133">Transmembrane helix</keyword>
<evidence type="ECO:0000256" key="2">
    <source>
        <dbReference type="ARBA" id="ARBA00010131"/>
    </source>
</evidence>
<comment type="similarity">
    <text evidence="2">Belongs to the ODR-4 family.</text>
</comment>
<dbReference type="KEGG" id="oti:135369082"/>
<dbReference type="GO" id="GO:0012505">
    <property type="term" value="C:endomembrane system"/>
    <property type="evidence" value="ECO:0007669"/>
    <property type="project" value="TreeGrafter"/>
</dbReference>
<reference evidence="7" key="1">
    <citation type="submission" date="2018-03" db="EMBL/GenBank/DDBJ databases">
        <title>The relapsing fever spirochete Borrelia turicatae persists in the highly oxidative environment of its soft-bodied tick vector.</title>
        <authorList>
            <person name="Bourret T.J."/>
            <person name="Boyle W.K."/>
            <person name="Valenzuela J.G."/>
            <person name="Oliveira F."/>
            <person name="Lopez J.E."/>
        </authorList>
    </citation>
    <scope>NUCLEOTIDE SEQUENCE</scope>
    <source>
        <strain evidence="7">Kansas strain/isolate</strain>
        <tissue evidence="7">Salivary glands</tissue>
    </source>
</reference>
<evidence type="ECO:0000256" key="5">
    <source>
        <dbReference type="ARBA" id="ARBA00023136"/>
    </source>
</evidence>
<dbReference type="RefSeq" id="XP_064458810.1">
    <property type="nucleotide sequence ID" value="XM_064602740.1"/>
</dbReference>
<evidence type="ECO:0000256" key="6">
    <source>
        <dbReference type="SAM" id="Phobius"/>
    </source>
</evidence>
<feature type="transmembrane region" description="Helical" evidence="6">
    <location>
        <begin position="414"/>
        <end position="435"/>
    </location>
</feature>
<keyword evidence="7" id="KW-0675">Receptor</keyword>
<dbReference type="EMBL" id="GGLE01002685">
    <property type="protein sequence ID" value="MBY06811.1"/>
    <property type="molecule type" value="Transcribed_RNA"/>
</dbReference>
<accession>A0A2R5LBA6</accession>
<dbReference type="PANTHER" id="PTHR33966:SF1">
    <property type="entry name" value="PROTEIN ODR-4 HOMOLOG"/>
    <property type="match status" value="1"/>
</dbReference>
<organism evidence="7">
    <name type="scientific">Ornithodoros turicata</name>
    <dbReference type="NCBI Taxonomy" id="34597"/>
    <lineage>
        <taxon>Eukaryota</taxon>
        <taxon>Metazoa</taxon>
        <taxon>Ecdysozoa</taxon>
        <taxon>Arthropoda</taxon>
        <taxon>Chelicerata</taxon>
        <taxon>Arachnida</taxon>
        <taxon>Acari</taxon>
        <taxon>Parasitiformes</taxon>
        <taxon>Ixodida</taxon>
        <taxon>Ixodoidea</taxon>
        <taxon>Argasidae</taxon>
        <taxon>Ornithodorinae</taxon>
        <taxon>Ornithodoros</taxon>
    </lineage>
</organism>